<evidence type="ECO:0000313" key="4">
    <source>
        <dbReference type="Proteomes" id="UP000008810"/>
    </source>
</evidence>
<dbReference type="ExpressionAtlas" id="A0A2K2D300">
    <property type="expression patterns" value="baseline and differential"/>
</dbReference>
<evidence type="ECO:0000313" key="3">
    <source>
        <dbReference type="EnsemblPlants" id="PNT68652"/>
    </source>
</evidence>
<feature type="compositionally biased region" description="Acidic residues" evidence="1">
    <location>
        <begin position="252"/>
        <end position="263"/>
    </location>
</feature>
<evidence type="ECO:0000256" key="1">
    <source>
        <dbReference type="SAM" id="MobiDB-lite"/>
    </source>
</evidence>
<evidence type="ECO:0000313" key="2">
    <source>
        <dbReference type="EMBL" id="PNT68652.1"/>
    </source>
</evidence>
<dbReference type="OrthoDB" id="695939at2759"/>
<accession>A0A2K2D300</accession>
<feature type="non-terminal residue" evidence="2">
    <location>
        <position position="1"/>
    </location>
</feature>
<dbReference type="InParanoid" id="A0A2K2D300"/>
<organism evidence="2">
    <name type="scientific">Brachypodium distachyon</name>
    <name type="common">Purple false brome</name>
    <name type="synonym">Trachynia distachya</name>
    <dbReference type="NCBI Taxonomy" id="15368"/>
    <lineage>
        <taxon>Eukaryota</taxon>
        <taxon>Viridiplantae</taxon>
        <taxon>Streptophyta</taxon>
        <taxon>Embryophyta</taxon>
        <taxon>Tracheophyta</taxon>
        <taxon>Spermatophyta</taxon>
        <taxon>Magnoliopsida</taxon>
        <taxon>Liliopsida</taxon>
        <taxon>Poales</taxon>
        <taxon>Poaceae</taxon>
        <taxon>BOP clade</taxon>
        <taxon>Pooideae</taxon>
        <taxon>Stipodae</taxon>
        <taxon>Brachypodieae</taxon>
        <taxon>Brachypodium</taxon>
    </lineage>
</organism>
<dbReference type="EMBL" id="CM000882">
    <property type="protein sequence ID" value="PNT68652.1"/>
    <property type="molecule type" value="Genomic_DNA"/>
</dbReference>
<gene>
    <name evidence="2" type="ORF">BRADI_3g43766v3</name>
</gene>
<name>A0A2K2D300_BRADI</name>
<dbReference type="AlphaFoldDB" id="A0A2K2D300"/>
<dbReference type="Proteomes" id="UP000008810">
    <property type="component" value="Chromosome 3"/>
</dbReference>
<evidence type="ECO:0008006" key="5">
    <source>
        <dbReference type="Google" id="ProtNLM"/>
    </source>
</evidence>
<dbReference type="STRING" id="15368.A0A2K2D300"/>
<feature type="compositionally biased region" description="Basic and acidic residues" evidence="1">
    <location>
        <begin position="295"/>
        <end position="307"/>
    </location>
</feature>
<feature type="compositionally biased region" description="Basic and acidic residues" evidence="1">
    <location>
        <begin position="264"/>
        <end position="288"/>
    </location>
</feature>
<reference evidence="2" key="2">
    <citation type="submission" date="2017-06" db="EMBL/GenBank/DDBJ databases">
        <title>WGS assembly of Brachypodium distachyon.</title>
        <authorList>
            <consortium name="The International Brachypodium Initiative"/>
            <person name="Lucas S."/>
            <person name="Harmon-Smith M."/>
            <person name="Lail K."/>
            <person name="Tice H."/>
            <person name="Grimwood J."/>
            <person name="Bruce D."/>
            <person name="Barry K."/>
            <person name="Shu S."/>
            <person name="Lindquist E."/>
            <person name="Wang M."/>
            <person name="Pitluck S."/>
            <person name="Vogel J.P."/>
            <person name="Garvin D.F."/>
            <person name="Mockler T.C."/>
            <person name="Schmutz J."/>
            <person name="Rokhsar D."/>
            <person name="Bevan M.W."/>
        </authorList>
    </citation>
    <scope>NUCLEOTIDE SEQUENCE</scope>
    <source>
        <strain evidence="2">Bd21</strain>
    </source>
</reference>
<reference evidence="2 3" key="1">
    <citation type="journal article" date="2010" name="Nature">
        <title>Genome sequencing and analysis of the model grass Brachypodium distachyon.</title>
        <authorList>
            <consortium name="International Brachypodium Initiative"/>
        </authorList>
    </citation>
    <scope>NUCLEOTIDE SEQUENCE [LARGE SCALE GENOMIC DNA]</scope>
    <source>
        <strain evidence="2 3">Bd21</strain>
    </source>
</reference>
<sequence length="420" mass="47240">DLYGCLDYAAACAVMDLGVHLSYSCKVIYNSIKFDLPPGNPHLECLSLSGPLVCFPPTDSRAYSALRGSEPYTSTALRSFRFSQACIPAYQIVTNPAIVDISLCSWGHGCRCQGAVTTCDEYRRPCKLHTSYLDALKNVSNLTVPTLSRNVLPLLYFRVSRKACAKSTAGNAASCKLQNLREVQLLMFAMYNKNLDNIMDFLLICCSSRLERLFVQRKRFQRNITQKEDESEEQGSAEGQLKENGSKKELSDGEQSEQDELEEMESRENHSKVDAAEKEVSEEYHSKEDESEEQGQSKEDVSKKELSDGGQSAEEPLSMEEPLGNGCENLMLLKMENFKGHLEMRLVSFVLKRSARLNQLILFTPSDHPEGLHKDHLNTSEFLETKVLPLRKASPNAQIILSEPDDTAVQPLHWETFVKY</sequence>
<feature type="compositionally biased region" description="Basic and acidic residues" evidence="1">
    <location>
        <begin position="240"/>
        <end position="251"/>
    </location>
</feature>
<feature type="region of interest" description="Disordered" evidence="1">
    <location>
        <begin position="225"/>
        <end position="323"/>
    </location>
</feature>
<dbReference type="EnsemblPlants" id="PNT68652">
    <property type="protein sequence ID" value="PNT68652"/>
    <property type="gene ID" value="BRADI_3g43766v3"/>
</dbReference>
<reference evidence="3" key="3">
    <citation type="submission" date="2018-08" db="UniProtKB">
        <authorList>
            <consortium name="EnsemblPlants"/>
        </authorList>
    </citation>
    <scope>IDENTIFICATION</scope>
    <source>
        <strain evidence="3">cv. Bd21</strain>
    </source>
</reference>
<dbReference type="Gramene" id="PNT68652">
    <property type="protein sequence ID" value="PNT68652"/>
    <property type="gene ID" value="BRADI_3g43766v3"/>
</dbReference>
<keyword evidence="4" id="KW-1185">Reference proteome</keyword>
<protein>
    <recommendedName>
        <fullName evidence="5">FBD domain-containing protein</fullName>
    </recommendedName>
</protein>
<proteinExistence type="predicted"/>